<dbReference type="Proteomes" id="UP000294746">
    <property type="component" value="Unassembled WGS sequence"/>
</dbReference>
<dbReference type="InterPro" id="IPR027417">
    <property type="entry name" value="P-loop_NTPase"/>
</dbReference>
<keyword evidence="3 5" id="KW-0067">ATP-binding</keyword>
<evidence type="ECO:0000256" key="1">
    <source>
        <dbReference type="ARBA" id="ARBA00022448"/>
    </source>
</evidence>
<dbReference type="GO" id="GO:0005524">
    <property type="term" value="F:ATP binding"/>
    <property type="evidence" value="ECO:0007669"/>
    <property type="project" value="UniProtKB-KW"/>
</dbReference>
<proteinExistence type="predicted"/>
<accession>A0A4V2SY24</accession>
<evidence type="ECO:0000313" key="5">
    <source>
        <dbReference type="EMBL" id="TCP68346.1"/>
    </source>
</evidence>
<gene>
    <name evidence="5" type="ORF">EDD57_11733</name>
</gene>
<reference evidence="5 6" key="1">
    <citation type="submission" date="2019-03" db="EMBL/GenBank/DDBJ databases">
        <title>Genomic Encyclopedia of Type Strains, Phase IV (KMG-IV): sequencing the most valuable type-strain genomes for metagenomic binning, comparative biology and taxonomic classification.</title>
        <authorList>
            <person name="Goeker M."/>
        </authorList>
    </citation>
    <scope>NUCLEOTIDE SEQUENCE [LARGE SCALE GENOMIC DNA]</scope>
    <source>
        <strain evidence="5 6">DSM 46831</strain>
    </source>
</reference>
<evidence type="ECO:0000259" key="4">
    <source>
        <dbReference type="PROSITE" id="PS50893"/>
    </source>
</evidence>
<evidence type="ECO:0000256" key="2">
    <source>
        <dbReference type="ARBA" id="ARBA00022741"/>
    </source>
</evidence>
<organism evidence="5 6">
    <name type="scientific">Baia soyae</name>
    <dbReference type="NCBI Taxonomy" id="1544746"/>
    <lineage>
        <taxon>Bacteria</taxon>
        <taxon>Bacillati</taxon>
        <taxon>Bacillota</taxon>
        <taxon>Bacilli</taxon>
        <taxon>Bacillales</taxon>
        <taxon>Thermoactinomycetaceae</taxon>
        <taxon>Baia</taxon>
    </lineage>
</organism>
<dbReference type="EMBL" id="SLXV01000017">
    <property type="protein sequence ID" value="TCP68346.1"/>
    <property type="molecule type" value="Genomic_DNA"/>
</dbReference>
<dbReference type="SMART" id="SM00382">
    <property type="entry name" value="AAA"/>
    <property type="match status" value="1"/>
</dbReference>
<dbReference type="AlphaFoldDB" id="A0A4V2SY24"/>
<keyword evidence="6" id="KW-1185">Reference proteome</keyword>
<sequence>MSNVELAVDVRGLSKSFGEKAVLKDINFTLKKGTTAVIRGSNGIGKTVFLSCLLGYQSVEQGEVAILGKSIRDRVFLRKNTGFISSDRHEFMDILTPNEYFRFIIDIYQLSVPQTRITELAEQLRVTHELNHLIKELSFGTKKKIQLIGCLLYQPALLVCDEIFEGLDADTVKYVQKSFQQRKDSGLTTLFTTHIMHHADFVDETFSLENGEIIPAMSITA</sequence>
<name>A0A4V2SY24_9BACL</name>
<dbReference type="RefSeq" id="WP_131848782.1">
    <property type="nucleotide sequence ID" value="NZ_SLXV01000017.1"/>
</dbReference>
<dbReference type="PANTHER" id="PTHR42939:SF1">
    <property type="entry name" value="ABC TRANSPORTER ATP-BINDING PROTEIN ALBC-RELATED"/>
    <property type="match status" value="1"/>
</dbReference>
<dbReference type="PANTHER" id="PTHR42939">
    <property type="entry name" value="ABC TRANSPORTER ATP-BINDING PROTEIN ALBC-RELATED"/>
    <property type="match status" value="1"/>
</dbReference>
<dbReference type="InterPro" id="IPR003439">
    <property type="entry name" value="ABC_transporter-like_ATP-bd"/>
</dbReference>
<dbReference type="OrthoDB" id="2365508at2"/>
<keyword evidence="2" id="KW-0547">Nucleotide-binding</keyword>
<comment type="caution">
    <text evidence="5">The sequence shown here is derived from an EMBL/GenBank/DDBJ whole genome shotgun (WGS) entry which is preliminary data.</text>
</comment>
<feature type="domain" description="ABC transporter" evidence="4">
    <location>
        <begin position="8"/>
        <end position="220"/>
    </location>
</feature>
<keyword evidence="1" id="KW-0813">Transport</keyword>
<dbReference type="InterPro" id="IPR051782">
    <property type="entry name" value="ABC_Transporter_VariousFunc"/>
</dbReference>
<dbReference type="Gene3D" id="3.40.50.300">
    <property type="entry name" value="P-loop containing nucleotide triphosphate hydrolases"/>
    <property type="match status" value="1"/>
</dbReference>
<evidence type="ECO:0000256" key="3">
    <source>
        <dbReference type="ARBA" id="ARBA00022840"/>
    </source>
</evidence>
<dbReference type="PROSITE" id="PS50893">
    <property type="entry name" value="ABC_TRANSPORTER_2"/>
    <property type="match status" value="1"/>
</dbReference>
<dbReference type="Pfam" id="PF00005">
    <property type="entry name" value="ABC_tran"/>
    <property type="match status" value="1"/>
</dbReference>
<evidence type="ECO:0000313" key="6">
    <source>
        <dbReference type="Proteomes" id="UP000294746"/>
    </source>
</evidence>
<protein>
    <submittedName>
        <fullName evidence="5">ABC-2 type transport system ATP-binding protein</fullName>
    </submittedName>
</protein>
<dbReference type="SUPFAM" id="SSF52540">
    <property type="entry name" value="P-loop containing nucleoside triphosphate hydrolases"/>
    <property type="match status" value="1"/>
</dbReference>
<dbReference type="InterPro" id="IPR003593">
    <property type="entry name" value="AAA+_ATPase"/>
</dbReference>
<dbReference type="GO" id="GO:0016887">
    <property type="term" value="F:ATP hydrolysis activity"/>
    <property type="evidence" value="ECO:0007669"/>
    <property type="project" value="InterPro"/>
</dbReference>